<evidence type="ECO:0000313" key="1">
    <source>
        <dbReference type="EMBL" id="JAP09993.1"/>
    </source>
</evidence>
<protein>
    <submittedName>
        <fullName evidence="1">Putative ovule protein</fullName>
    </submittedName>
</protein>
<accession>A0A0V0GQP9</accession>
<reference evidence="1" key="1">
    <citation type="submission" date="2015-12" db="EMBL/GenBank/DDBJ databases">
        <title>Gene expression during late stages of embryo sac development: a critical building block for successful pollen-pistil interactions.</title>
        <authorList>
            <person name="Liu Y."/>
            <person name="Joly V."/>
            <person name="Sabar M."/>
            <person name="Matton D.P."/>
        </authorList>
    </citation>
    <scope>NUCLEOTIDE SEQUENCE</scope>
</reference>
<proteinExistence type="predicted"/>
<dbReference type="EMBL" id="GEDG01033948">
    <property type="protein sequence ID" value="JAP09993.1"/>
    <property type="molecule type" value="Transcribed_RNA"/>
</dbReference>
<dbReference type="AlphaFoldDB" id="A0A0V0GQP9"/>
<name>A0A0V0GQP9_SOLCH</name>
<sequence>MTKPSQTTPHFTSMCVHAPSGQCGHFLSCLISYTAHPSNHLHLCNTHLEDVLNSPIFTQHC</sequence>
<organism evidence="1">
    <name type="scientific">Solanum chacoense</name>
    <name type="common">Chaco potato</name>
    <dbReference type="NCBI Taxonomy" id="4108"/>
    <lineage>
        <taxon>Eukaryota</taxon>
        <taxon>Viridiplantae</taxon>
        <taxon>Streptophyta</taxon>
        <taxon>Embryophyta</taxon>
        <taxon>Tracheophyta</taxon>
        <taxon>Spermatophyta</taxon>
        <taxon>Magnoliopsida</taxon>
        <taxon>eudicotyledons</taxon>
        <taxon>Gunneridae</taxon>
        <taxon>Pentapetalae</taxon>
        <taxon>asterids</taxon>
        <taxon>lamiids</taxon>
        <taxon>Solanales</taxon>
        <taxon>Solanaceae</taxon>
        <taxon>Solanoideae</taxon>
        <taxon>Solaneae</taxon>
        <taxon>Solanum</taxon>
    </lineage>
</organism>